<dbReference type="Proteomes" id="UP001331561">
    <property type="component" value="Unassembled WGS sequence"/>
</dbReference>
<dbReference type="RefSeq" id="WP_327598691.1">
    <property type="nucleotide sequence ID" value="NZ_JAYXHS010000001.1"/>
</dbReference>
<accession>A0ABU6K1D2</accession>
<evidence type="ECO:0000256" key="1">
    <source>
        <dbReference type="SAM" id="Phobius"/>
    </source>
</evidence>
<organism evidence="2 3">
    <name type="scientific">Uliginosibacterium silvisoli</name>
    <dbReference type="NCBI Taxonomy" id="3114758"/>
    <lineage>
        <taxon>Bacteria</taxon>
        <taxon>Pseudomonadati</taxon>
        <taxon>Pseudomonadota</taxon>
        <taxon>Betaproteobacteria</taxon>
        <taxon>Rhodocyclales</taxon>
        <taxon>Zoogloeaceae</taxon>
        <taxon>Uliginosibacterium</taxon>
    </lineage>
</organism>
<keyword evidence="1" id="KW-0812">Transmembrane</keyword>
<keyword evidence="1" id="KW-1133">Transmembrane helix</keyword>
<feature type="transmembrane region" description="Helical" evidence="1">
    <location>
        <begin position="146"/>
        <end position="163"/>
    </location>
</feature>
<reference evidence="2 3" key="1">
    <citation type="submission" date="2024-01" db="EMBL/GenBank/DDBJ databases">
        <title>Uliginosibacterium soil sp. nov.</title>
        <authorList>
            <person name="Lv Y."/>
        </authorList>
    </citation>
    <scope>NUCLEOTIDE SEQUENCE [LARGE SCALE GENOMIC DNA]</scope>
    <source>
        <strain evidence="2 3">H3</strain>
    </source>
</reference>
<name>A0ABU6K1D2_9RHOO</name>
<keyword evidence="3" id="KW-1185">Reference proteome</keyword>
<sequence>MPDPARPRAVYRLDFVGRQRRHPPRIPTWTTQGRKILKENIVANWFKEEIAQFGETVDSSIQKASTQIQTHIDTIGEELNKQRSLTKADVESLIDYAALKFGTVLDERVEKAKTEFAALVTEKVAEVRTQLSEAADEQKKMAVRNATVAVGAALLIGILSLAYRKVLHGEVDLLTIFRISLLAMACGQLVWLAQRYLIRFMNLNRTRKNMFIVGSQYIGVLSPKGALSQLLAFLVIALLWLVVSFWPQISLHLSRILG</sequence>
<protein>
    <submittedName>
        <fullName evidence="2">Uncharacterized protein</fullName>
    </submittedName>
</protein>
<gene>
    <name evidence="2" type="ORF">VVD49_08410</name>
</gene>
<keyword evidence="1" id="KW-0472">Membrane</keyword>
<feature type="transmembrane region" description="Helical" evidence="1">
    <location>
        <begin position="175"/>
        <end position="198"/>
    </location>
</feature>
<evidence type="ECO:0000313" key="3">
    <source>
        <dbReference type="Proteomes" id="UP001331561"/>
    </source>
</evidence>
<dbReference type="EMBL" id="JAYXHS010000001">
    <property type="protein sequence ID" value="MEC5385743.1"/>
    <property type="molecule type" value="Genomic_DNA"/>
</dbReference>
<feature type="transmembrane region" description="Helical" evidence="1">
    <location>
        <begin position="230"/>
        <end position="249"/>
    </location>
</feature>
<proteinExistence type="predicted"/>
<comment type="caution">
    <text evidence="2">The sequence shown here is derived from an EMBL/GenBank/DDBJ whole genome shotgun (WGS) entry which is preliminary data.</text>
</comment>
<evidence type="ECO:0000313" key="2">
    <source>
        <dbReference type="EMBL" id="MEC5385743.1"/>
    </source>
</evidence>